<sequence>MSQGRIILIDNQDSFAYNLVDELRQLGYQLLIYRNQVSVETLAACVDDYADPQLLCLSPGPGHPQQAGQLLAIIKHFRGKLPMLGICLGLQALLVDAGARVDRCGEIVHGKVARVDCVPHPLFEGLIDDLSDATTATLSVARYHSLSGYDLPSSAQVLASIDGPQGRIPMAVYFSQQHSLGFQFHPESIMTTAGSRLLKQSVQMLLAAPSTTPSGAISCSY</sequence>
<dbReference type="InterPro" id="IPR050472">
    <property type="entry name" value="Anth_synth/Amidotransfase"/>
</dbReference>
<dbReference type="PANTHER" id="PTHR43418">
    <property type="entry name" value="MULTIFUNCTIONAL TRYPTOPHAN BIOSYNTHESIS PROTEIN-RELATED"/>
    <property type="match status" value="1"/>
</dbReference>
<comment type="caution">
    <text evidence="6">The sequence shown here is derived from an EMBL/GenBank/DDBJ whole genome shotgun (WGS) entry which is preliminary data.</text>
</comment>
<dbReference type="SUPFAM" id="SSF52317">
    <property type="entry name" value="Class I glutamine amidotransferase-like"/>
    <property type="match status" value="1"/>
</dbReference>
<dbReference type="EC" id="4.1.3.27" evidence="1"/>
<dbReference type="PANTHER" id="PTHR43418:SF2">
    <property type="entry name" value="BIFUNCTIONAL PROTEIN TRPGD"/>
    <property type="match status" value="1"/>
</dbReference>
<evidence type="ECO:0000313" key="6">
    <source>
        <dbReference type="EMBL" id="EKE84311.1"/>
    </source>
</evidence>
<protein>
    <recommendedName>
        <fullName evidence="1">anthranilate synthase</fullName>
        <ecNumber evidence="1">4.1.3.27</ecNumber>
    </recommendedName>
</protein>
<dbReference type="Pfam" id="PF00117">
    <property type="entry name" value="GATase"/>
    <property type="match status" value="1"/>
</dbReference>
<dbReference type="PROSITE" id="PS51273">
    <property type="entry name" value="GATASE_TYPE_1"/>
    <property type="match status" value="1"/>
</dbReference>
<comment type="catalytic activity">
    <reaction evidence="4">
        <text>chorismate + L-glutamine = anthranilate + pyruvate + L-glutamate + H(+)</text>
        <dbReference type="Rhea" id="RHEA:21732"/>
        <dbReference type="ChEBI" id="CHEBI:15361"/>
        <dbReference type="ChEBI" id="CHEBI:15378"/>
        <dbReference type="ChEBI" id="CHEBI:16567"/>
        <dbReference type="ChEBI" id="CHEBI:29748"/>
        <dbReference type="ChEBI" id="CHEBI:29985"/>
        <dbReference type="ChEBI" id="CHEBI:58359"/>
        <dbReference type="EC" id="4.1.3.27"/>
    </reaction>
</comment>
<evidence type="ECO:0000256" key="4">
    <source>
        <dbReference type="ARBA" id="ARBA00047683"/>
    </source>
</evidence>
<dbReference type="STRING" id="740709.A10D4_06466"/>
<dbReference type="GO" id="GO:0004048">
    <property type="term" value="F:anthranilate phosphoribosyltransferase activity"/>
    <property type="evidence" value="ECO:0007669"/>
    <property type="project" value="TreeGrafter"/>
</dbReference>
<keyword evidence="2" id="KW-0315">Glutamine amidotransferase</keyword>
<dbReference type="PATRIC" id="fig|740709.3.peg.1319"/>
<dbReference type="NCBIfam" id="TIGR00566">
    <property type="entry name" value="trpG_papA"/>
    <property type="match status" value="1"/>
</dbReference>
<dbReference type="GO" id="GO:0005829">
    <property type="term" value="C:cytosol"/>
    <property type="evidence" value="ECO:0007669"/>
    <property type="project" value="TreeGrafter"/>
</dbReference>
<evidence type="ECO:0000256" key="2">
    <source>
        <dbReference type="ARBA" id="ARBA00022962"/>
    </source>
</evidence>
<dbReference type="eggNOG" id="COG0512">
    <property type="taxonomic scope" value="Bacteria"/>
</dbReference>
<dbReference type="AlphaFoldDB" id="K2JLG0"/>
<organism evidence="6 7">
    <name type="scientific">Idiomarina xiamenensis 10-D-4</name>
    <dbReference type="NCBI Taxonomy" id="740709"/>
    <lineage>
        <taxon>Bacteria</taxon>
        <taxon>Pseudomonadati</taxon>
        <taxon>Pseudomonadota</taxon>
        <taxon>Gammaproteobacteria</taxon>
        <taxon>Alteromonadales</taxon>
        <taxon>Idiomarinaceae</taxon>
        <taxon>Idiomarina</taxon>
    </lineage>
</organism>
<keyword evidence="3" id="KW-0456">Lyase</keyword>
<evidence type="ECO:0000313" key="7">
    <source>
        <dbReference type="Proteomes" id="UP000014115"/>
    </source>
</evidence>
<dbReference type="GO" id="GO:0002047">
    <property type="term" value="P:phenazine biosynthetic process"/>
    <property type="evidence" value="ECO:0007669"/>
    <property type="project" value="TreeGrafter"/>
</dbReference>
<dbReference type="GO" id="GO:0004049">
    <property type="term" value="F:anthranilate synthase activity"/>
    <property type="evidence" value="ECO:0007669"/>
    <property type="project" value="UniProtKB-EC"/>
</dbReference>
<dbReference type="Proteomes" id="UP000014115">
    <property type="component" value="Unassembled WGS sequence"/>
</dbReference>
<dbReference type="PRINTS" id="PR00097">
    <property type="entry name" value="ANTSNTHASEII"/>
</dbReference>
<keyword evidence="7" id="KW-1185">Reference proteome</keyword>
<feature type="domain" description="Glutamine amidotransferase" evidence="5">
    <location>
        <begin position="8"/>
        <end position="202"/>
    </location>
</feature>
<dbReference type="InterPro" id="IPR029062">
    <property type="entry name" value="Class_I_gatase-like"/>
</dbReference>
<evidence type="ECO:0000259" key="5">
    <source>
        <dbReference type="Pfam" id="PF00117"/>
    </source>
</evidence>
<reference evidence="6 7" key="1">
    <citation type="journal article" date="2012" name="J. Bacteriol.">
        <title>Genome Sequence of Idiomarina xiamenensis Type Strain 10-D-4.</title>
        <authorList>
            <person name="Lai Q."/>
            <person name="Wang L."/>
            <person name="Wang W."/>
            <person name="Shao Z."/>
        </authorList>
    </citation>
    <scope>NUCLEOTIDE SEQUENCE [LARGE SCALE GENOMIC DNA]</scope>
    <source>
        <strain evidence="6 7">10-D-4</strain>
    </source>
</reference>
<dbReference type="InterPro" id="IPR006221">
    <property type="entry name" value="TrpG/PapA_dom"/>
</dbReference>
<dbReference type="CDD" id="cd01743">
    <property type="entry name" value="GATase1_Anthranilate_Synthase"/>
    <property type="match status" value="1"/>
</dbReference>
<dbReference type="PRINTS" id="PR00096">
    <property type="entry name" value="GATASE"/>
</dbReference>
<evidence type="ECO:0000256" key="1">
    <source>
        <dbReference type="ARBA" id="ARBA00012266"/>
    </source>
</evidence>
<dbReference type="EMBL" id="AMRG01000006">
    <property type="protein sequence ID" value="EKE84311.1"/>
    <property type="molecule type" value="Genomic_DNA"/>
</dbReference>
<dbReference type="RefSeq" id="WP_008488461.1">
    <property type="nucleotide sequence ID" value="NZ_AMRG01000006.1"/>
</dbReference>
<dbReference type="GO" id="GO:0000162">
    <property type="term" value="P:L-tryptophan biosynthetic process"/>
    <property type="evidence" value="ECO:0007669"/>
    <property type="project" value="TreeGrafter"/>
</dbReference>
<evidence type="ECO:0000256" key="3">
    <source>
        <dbReference type="ARBA" id="ARBA00023239"/>
    </source>
</evidence>
<gene>
    <name evidence="6" type="ORF">A10D4_06466</name>
</gene>
<name>K2JLG0_9GAMM</name>
<accession>K2JLG0</accession>
<dbReference type="OrthoDB" id="9786812at2"/>
<proteinExistence type="predicted"/>
<dbReference type="InterPro" id="IPR017926">
    <property type="entry name" value="GATASE"/>
</dbReference>
<dbReference type="Gene3D" id="3.40.50.880">
    <property type="match status" value="1"/>
</dbReference>